<gene>
    <name evidence="1" type="ORF">FA13DRAFT_1253007</name>
</gene>
<dbReference type="EMBL" id="QPFP01000006">
    <property type="protein sequence ID" value="TEB36383.1"/>
    <property type="molecule type" value="Genomic_DNA"/>
</dbReference>
<dbReference type="Gene3D" id="2.40.50.140">
    <property type="entry name" value="Nucleic acid-binding proteins"/>
    <property type="match status" value="1"/>
</dbReference>
<evidence type="ECO:0008006" key="3">
    <source>
        <dbReference type="Google" id="ProtNLM"/>
    </source>
</evidence>
<proteinExistence type="predicted"/>
<evidence type="ECO:0000313" key="2">
    <source>
        <dbReference type="Proteomes" id="UP000298030"/>
    </source>
</evidence>
<keyword evidence="2" id="KW-1185">Reference proteome</keyword>
<name>A0A4Y7TQD5_COPMI</name>
<comment type="caution">
    <text evidence="1">The sequence shown here is derived from an EMBL/GenBank/DDBJ whole genome shotgun (WGS) entry which is preliminary data.</text>
</comment>
<dbReference type="InterPro" id="IPR012340">
    <property type="entry name" value="NA-bd_OB-fold"/>
</dbReference>
<reference evidence="1 2" key="1">
    <citation type="journal article" date="2019" name="Nat. Ecol. Evol.">
        <title>Megaphylogeny resolves global patterns of mushroom evolution.</title>
        <authorList>
            <person name="Varga T."/>
            <person name="Krizsan K."/>
            <person name="Foldi C."/>
            <person name="Dima B."/>
            <person name="Sanchez-Garcia M."/>
            <person name="Sanchez-Ramirez S."/>
            <person name="Szollosi G.J."/>
            <person name="Szarkandi J.G."/>
            <person name="Papp V."/>
            <person name="Albert L."/>
            <person name="Andreopoulos W."/>
            <person name="Angelini C."/>
            <person name="Antonin V."/>
            <person name="Barry K.W."/>
            <person name="Bougher N.L."/>
            <person name="Buchanan P."/>
            <person name="Buyck B."/>
            <person name="Bense V."/>
            <person name="Catcheside P."/>
            <person name="Chovatia M."/>
            <person name="Cooper J."/>
            <person name="Damon W."/>
            <person name="Desjardin D."/>
            <person name="Finy P."/>
            <person name="Geml J."/>
            <person name="Haridas S."/>
            <person name="Hughes K."/>
            <person name="Justo A."/>
            <person name="Karasinski D."/>
            <person name="Kautmanova I."/>
            <person name="Kiss B."/>
            <person name="Kocsube S."/>
            <person name="Kotiranta H."/>
            <person name="LaButti K.M."/>
            <person name="Lechner B.E."/>
            <person name="Liimatainen K."/>
            <person name="Lipzen A."/>
            <person name="Lukacs Z."/>
            <person name="Mihaltcheva S."/>
            <person name="Morgado L.N."/>
            <person name="Niskanen T."/>
            <person name="Noordeloos M.E."/>
            <person name="Ohm R.A."/>
            <person name="Ortiz-Santana B."/>
            <person name="Ovrebo C."/>
            <person name="Racz N."/>
            <person name="Riley R."/>
            <person name="Savchenko A."/>
            <person name="Shiryaev A."/>
            <person name="Soop K."/>
            <person name="Spirin V."/>
            <person name="Szebenyi C."/>
            <person name="Tomsovsky M."/>
            <person name="Tulloss R.E."/>
            <person name="Uehling J."/>
            <person name="Grigoriev I.V."/>
            <person name="Vagvolgyi C."/>
            <person name="Papp T."/>
            <person name="Martin F.M."/>
            <person name="Miettinen O."/>
            <person name="Hibbett D.S."/>
            <person name="Nagy L.G."/>
        </authorList>
    </citation>
    <scope>NUCLEOTIDE SEQUENCE [LARGE SCALE GENOMIC DNA]</scope>
    <source>
        <strain evidence="1 2">FP101781</strain>
    </source>
</reference>
<evidence type="ECO:0000313" key="1">
    <source>
        <dbReference type="EMBL" id="TEB36383.1"/>
    </source>
</evidence>
<protein>
    <recommendedName>
        <fullName evidence="3">Nucleic acid-binding protein</fullName>
    </recommendedName>
</protein>
<sequence length="183" mass="20820">MVELPDIEALSQEIAKVHLRGDLIPDDRVRRVTLAQLQNAPDMGPPHHRLLIGGRECKYIELVANVPDIVHCKTGIRFTLDDGFGRLDAWLPNKPALDNPKQKATITSLRPFDYAHIEGRVHRPPEHSGPIFQIISLRRVNSPYGTRRRFQKAHLFCWLSLPPRPVRENAPNRSLPMMSPSLP</sequence>
<dbReference type="AlphaFoldDB" id="A0A4Y7TQD5"/>
<organism evidence="1 2">
    <name type="scientific">Coprinellus micaceus</name>
    <name type="common">Glistening ink-cap mushroom</name>
    <name type="synonym">Coprinus micaceus</name>
    <dbReference type="NCBI Taxonomy" id="71717"/>
    <lineage>
        <taxon>Eukaryota</taxon>
        <taxon>Fungi</taxon>
        <taxon>Dikarya</taxon>
        <taxon>Basidiomycota</taxon>
        <taxon>Agaricomycotina</taxon>
        <taxon>Agaricomycetes</taxon>
        <taxon>Agaricomycetidae</taxon>
        <taxon>Agaricales</taxon>
        <taxon>Agaricineae</taxon>
        <taxon>Psathyrellaceae</taxon>
        <taxon>Coprinellus</taxon>
    </lineage>
</organism>
<dbReference type="OrthoDB" id="10296980at2759"/>
<dbReference type="Proteomes" id="UP000298030">
    <property type="component" value="Unassembled WGS sequence"/>
</dbReference>
<accession>A0A4Y7TQD5</accession>